<dbReference type="PANTHER" id="PTHR22916:SF3">
    <property type="entry name" value="UDP-GLCNAC:BETAGAL BETA-1,3-N-ACETYLGLUCOSAMINYLTRANSFERASE-LIKE PROTEIN 1"/>
    <property type="match status" value="1"/>
</dbReference>
<comment type="caution">
    <text evidence="2">The sequence shown here is derived from an EMBL/GenBank/DDBJ whole genome shotgun (WGS) entry which is preliminary data.</text>
</comment>
<name>A0ABW8SWP1_9BACT</name>
<protein>
    <submittedName>
        <fullName evidence="2">Glycosyltransferase family 2 protein</fullName>
        <ecNumber evidence="2">2.4.-.-</ecNumber>
    </submittedName>
</protein>
<dbReference type="CDD" id="cd00761">
    <property type="entry name" value="Glyco_tranf_GTA_type"/>
    <property type="match status" value="1"/>
</dbReference>
<keyword evidence="2" id="KW-0328">Glycosyltransferase</keyword>
<sequence>MPKNVKISVLMAVYNTEFSLTKRAIDSVLQQDFQDFELIIIDDGSKGNDRKELLDYVEKYEDKIVYIRHSNRGQAESINRGVLISTGEFITILDSDDEYKVHHLSSCLQEMEHVDLICSTAETVVDSVEDYYVPDKNDLSKPIHLDDAILFGTLFGHQKVFKSIDFKGGFAADSAFFERAETLFKTKKVFKRSYIYYRNNPNSTCAVLKKQLALNEN</sequence>
<proteinExistence type="predicted"/>
<dbReference type="EC" id="2.4.-.-" evidence="2"/>
<dbReference type="PANTHER" id="PTHR22916">
    <property type="entry name" value="GLYCOSYLTRANSFERASE"/>
    <property type="match status" value="1"/>
</dbReference>
<dbReference type="GO" id="GO:0016757">
    <property type="term" value="F:glycosyltransferase activity"/>
    <property type="evidence" value="ECO:0007669"/>
    <property type="project" value="UniProtKB-KW"/>
</dbReference>
<gene>
    <name evidence="2" type="ORF">V7S74_08830</name>
</gene>
<evidence type="ECO:0000313" key="3">
    <source>
        <dbReference type="Proteomes" id="UP001623559"/>
    </source>
</evidence>
<dbReference type="EMBL" id="JBEWZG010000003">
    <property type="protein sequence ID" value="MFL0206845.1"/>
    <property type="molecule type" value="Genomic_DNA"/>
</dbReference>
<dbReference type="InterPro" id="IPR029044">
    <property type="entry name" value="Nucleotide-diphossugar_trans"/>
</dbReference>
<organism evidence="2 3">
    <name type="scientific">Aquirufa novilacunae</name>
    <dbReference type="NCBI Taxonomy" id="3139305"/>
    <lineage>
        <taxon>Bacteria</taxon>
        <taxon>Pseudomonadati</taxon>
        <taxon>Bacteroidota</taxon>
        <taxon>Cytophagia</taxon>
        <taxon>Cytophagales</taxon>
        <taxon>Flectobacillaceae</taxon>
        <taxon>Aquirufa</taxon>
    </lineage>
</organism>
<reference evidence="2 3" key="1">
    <citation type="submission" date="2024-07" db="EMBL/GenBank/DDBJ databases">
        <authorList>
            <person name="Pitt A."/>
            <person name="Hahn M.W."/>
        </authorList>
    </citation>
    <scope>NUCLEOTIDE SEQUENCE [LARGE SCALE GENOMIC DNA]</scope>
    <source>
        <strain evidence="2 3">2-AUSEE-184A6</strain>
    </source>
</reference>
<feature type="domain" description="Glycosyltransferase 2-like" evidence="1">
    <location>
        <begin position="8"/>
        <end position="135"/>
    </location>
</feature>
<dbReference type="RefSeq" id="WP_406778391.1">
    <property type="nucleotide sequence ID" value="NZ_JBEWZG010000003.1"/>
</dbReference>
<dbReference type="SUPFAM" id="SSF53448">
    <property type="entry name" value="Nucleotide-diphospho-sugar transferases"/>
    <property type="match status" value="1"/>
</dbReference>
<dbReference type="Gene3D" id="3.90.550.10">
    <property type="entry name" value="Spore Coat Polysaccharide Biosynthesis Protein SpsA, Chain A"/>
    <property type="match status" value="1"/>
</dbReference>
<dbReference type="Pfam" id="PF00535">
    <property type="entry name" value="Glycos_transf_2"/>
    <property type="match status" value="1"/>
</dbReference>
<keyword evidence="2" id="KW-0808">Transferase</keyword>
<dbReference type="Proteomes" id="UP001623559">
    <property type="component" value="Unassembled WGS sequence"/>
</dbReference>
<evidence type="ECO:0000259" key="1">
    <source>
        <dbReference type="Pfam" id="PF00535"/>
    </source>
</evidence>
<evidence type="ECO:0000313" key="2">
    <source>
        <dbReference type="EMBL" id="MFL0206845.1"/>
    </source>
</evidence>
<dbReference type="InterPro" id="IPR001173">
    <property type="entry name" value="Glyco_trans_2-like"/>
</dbReference>
<accession>A0ABW8SWP1</accession>